<comment type="similarity">
    <text evidence="1">Belongs to the ABC transporter superfamily.</text>
</comment>
<dbReference type="GO" id="GO:0005524">
    <property type="term" value="F:ATP binding"/>
    <property type="evidence" value="ECO:0007669"/>
    <property type="project" value="UniProtKB-KW"/>
</dbReference>
<dbReference type="Gene3D" id="3.40.50.300">
    <property type="entry name" value="P-loop containing nucleotide triphosphate hydrolases"/>
    <property type="match status" value="1"/>
</dbReference>
<dbReference type="AlphaFoldDB" id="A0A1E5GW65"/>
<organism evidence="6 7">
    <name type="scientific">Enterococcus termitis</name>
    <dbReference type="NCBI Taxonomy" id="332950"/>
    <lineage>
        <taxon>Bacteria</taxon>
        <taxon>Bacillati</taxon>
        <taxon>Bacillota</taxon>
        <taxon>Bacilli</taxon>
        <taxon>Lactobacillales</taxon>
        <taxon>Enterococcaceae</taxon>
        <taxon>Enterococcus</taxon>
    </lineage>
</organism>
<proteinExistence type="inferred from homology"/>
<dbReference type="PANTHER" id="PTHR42711">
    <property type="entry name" value="ABC TRANSPORTER ATP-BINDING PROTEIN"/>
    <property type="match status" value="1"/>
</dbReference>
<protein>
    <recommendedName>
        <fullName evidence="5">ABC transporter domain-containing protein</fullName>
    </recommendedName>
</protein>
<sequence>MIIVENLIRIYKNSKVNSIALNDISFQVRSGEVFGILGPNGAGKTTLIKILSTMLLPTEGFVKLFETDISKYPEKIRPKINFVYGGEKGVYGRLTASEYIEYFSILYNVPSKEISSRKKMLLEKVGLQGAKEKKIHTFSKGMIERLHLARALINKPKIIFFDEPTVGLDPEGSRMLKKLIREIKEDGVTVILTTHHMQEADELCDRIAFINKGKIIDIDYPSQLKYKASQSIVRYDISIEIGKEELKEYIYEQYDVVKTEMLDGIMLLTVVLDKKDCIKKVKDNCLSMVYKELTLEDVYMTYLSDREENNR</sequence>
<dbReference type="Pfam" id="PF00005">
    <property type="entry name" value="ABC_tran"/>
    <property type="match status" value="1"/>
</dbReference>
<dbReference type="Proteomes" id="UP000095094">
    <property type="component" value="Unassembled WGS sequence"/>
</dbReference>
<evidence type="ECO:0000256" key="1">
    <source>
        <dbReference type="ARBA" id="ARBA00005417"/>
    </source>
</evidence>
<evidence type="ECO:0000256" key="4">
    <source>
        <dbReference type="ARBA" id="ARBA00022840"/>
    </source>
</evidence>
<dbReference type="PANTHER" id="PTHR42711:SF5">
    <property type="entry name" value="ABC TRANSPORTER ATP-BINDING PROTEIN NATA"/>
    <property type="match status" value="1"/>
</dbReference>
<evidence type="ECO:0000313" key="6">
    <source>
        <dbReference type="EMBL" id="OEG16951.1"/>
    </source>
</evidence>
<keyword evidence="4" id="KW-0067">ATP-binding</keyword>
<evidence type="ECO:0000256" key="3">
    <source>
        <dbReference type="ARBA" id="ARBA00022741"/>
    </source>
</evidence>
<keyword evidence="3" id="KW-0547">Nucleotide-binding</keyword>
<keyword evidence="7" id="KW-1185">Reference proteome</keyword>
<reference evidence="7" key="1">
    <citation type="submission" date="2016-09" db="EMBL/GenBank/DDBJ databases">
        <authorList>
            <person name="Gulvik C.A."/>
        </authorList>
    </citation>
    <scope>NUCLEOTIDE SEQUENCE [LARGE SCALE GENOMIC DNA]</scope>
    <source>
        <strain evidence="7">LMG 8895</strain>
    </source>
</reference>
<dbReference type="InterPro" id="IPR050763">
    <property type="entry name" value="ABC_transporter_ATP-binding"/>
</dbReference>
<accession>A0A1E5GW65</accession>
<keyword evidence="2" id="KW-0813">Transport</keyword>
<comment type="caution">
    <text evidence="6">The sequence shown here is derived from an EMBL/GenBank/DDBJ whole genome shotgun (WGS) entry which is preliminary data.</text>
</comment>
<dbReference type="SUPFAM" id="SSF52540">
    <property type="entry name" value="P-loop containing nucleoside triphosphate hydrolases"/>
    <property type="match status" value="1"/>
</dbReference>
<dbReference type="InterPro" id="IPR003593">
    <property type="entry name" value="AAA+_ATPase"/>
</dbReference>
<feature type="domain" description="ABC transporter" evidence="5">
    <location>
        <begin position="2"/>
        <end position="237"/>
    </location>
</feature>
<dbReference type="InterPro" id="IPR027417">
    <property type="entry name" value="P-loop_NTPase"/>
</dbReference>
<name>A0A1E5GW65_9ENTE</name>
<dbReference type="PROSITE" id="PS50893">
    <property type="entry name" value="ABC_TRANSPORTER_2"/>
    <property type="match status" value="1"/>
</dbReference>
<dbReference type="InterPro" id="IPR003439">
    <property type="entry name" value="ABC_transporter-like_ATP-bd"/>
</dbReference>
<evidence type="ECO:0000313" key="7">
    <source>
        <dbReference type="Proteomes" id="UP000095094"/>
    </source>
</evidence>
<gene>
    <name evidence="6" type="ORF">BCR25_03840</name>
</gene>
<dbReference type="GO" id="GO:0016887">
    <property type="term" value="F:ATP hydrolysis activity"/>
    <property type="evidence" value="ECO:0007669"/>
    <property type="project" value="InterPro"/>
</dbReference>
<dbReference type="EMBL" id="MIJY01000012">
    <property type="protein sequence ID" value="OEG16951.1"/>
    <property type="molecule type" value="Genomic_DNA"/>
</dbReference>
<evidence type="ECO:0000259" key="5">
    <source>
        <dbReference type="PROSITE" id="PS50893"/>
    </source>
</evidence>
<evidence type="ECO:0000256" key="2">
    <source>
        <dbReference type="ARBA" id="ARBA00022448"/>
    </source>
</evidence>
<dbReference type="SMART" id="SM00382">
    <property type="entry name" value="AAA"/>
    <property type="match status" value="1"/>
</dbReference>